<keyword evidence="9" id="KW-1185">Reference proteome</keyword>
<dbReference type="GO" id="GO:1990817">
    <property type="term" value="F:poly(A) RNA polymerase activity"/>
    <property type="evidence" value="ECO:0007669"/>
    <property type="project" value="UniProtKB-EC"/>
</dbReference>
<evidence type="ECO:0000313" key="9">
    <source>
        <dbReference type="Proteomes" id="UP000800040"/>
    </source>
</evidence>
<dbReference type="InterPro" id="IPR045862">
    <property type="entry name" value="Trf4-like"/>
</dbReference>
<keyword evidence="4" id="KW-0460">Magnesium</keyword>
<accession>A0A6A5KIR9</accession>
<dbReference type="SUPFAM" id="SSF81301">
    <property type="entry name" value="Nucleotidyltransferase"/>
    <property type="match status" value="1"/>
</dbReference>
<feature type="region of interest" description="Disordered" evidence="5">
    <location>
        <begin position="169"/>
        <end position="188"/>
    </location>
</feature>
<dbReference type="InterPro" id="IPR054708">
    <property type="entry name" value="MTPAP-like_central"/>
</dbReference>
<evidence type="ECO:0000256" key="1">
    <source>
        <dbReference type="ARBA" id="ARBA00008593"/>
    </source>
</evidence>
<dbReference type="GO" id="GO:0031499">
    <property type="term" value="C:TRAMP complex"/>
    <property type="evidence" value="ECO:0007669"/>
    <property type="project" value="TreeGrafter"/>
</dbReference>
<dbReference type="CDD" id="cd05402">
    <property type="entry name" value="NT_PAP_TUTase"/>
    <property type="match status" value="1"/>
</dbReference>
<dbReference type="OrthoDB" id="273917at2759"/>
<dbReference type="PANTHER" id="PTHR23092:SF15">
    <property type="entry name" value="INACTIVE NON-CANONICAL POLY(A) RNA POLYMERASE PROTEIN TRF4-2-RELATED"/>
    <property type="match status" value="1"/>
</dbReference>
<dbReference type="Proteomes" id="UP000800040">
    <property type="component" value="Unassembled WGS sequence"/>
</dbReference>
<dbReference type="GO" id="GO:0046872">
    <property type="term" value="F:metal ion binding"/>
    <property type="evidence" value="ECO:0007669"/>
    <property type="project" value="UniProtKB-KW"/>
</dbReference>
<keyword evidence="3" id="KW-0479">Metal-binding</keyword>
<evidence type="ECO:0000259" key="7">
    <source>
        <dbReference type="Pfam" id="PF22600"/>
    </source>
</evidence>
<feature type="compositionally biased region" description="Basic and acidic residues" evidence="5">
    <location>
        <begin position="91"/>
        <end position="105"/>
    </location>
</feature>
<dbReference type="AlphaFoldDB" id="A0A6A5KIR9"/>
<dbReference type="EMBL" id="ML975266">
    <property type="protein sequence ID" value="KAF1837038.1"/>
    <property type="molecule type" value="Genomic_DNA"/>
</dbReference>
<dbReference type="InterPro" id="IPR002058">
    <property type="entry name" value="PAP_assoc"/>
</dbReference>
<evidence type="ECO:0000256" key="5">
    <source>
        <dbReference type="SAM" id="MobiDB-lite"/>
    </source>
</evidence>
<keyword evidence="8" id="KW-0808">Transferase</keyword>
<dbReference type="GO" id="GO:0010605">
    <property type="term" value="P:negative regulation of macromolecule metabolic process"/>
    <property type="evidence" value="ECO:0007669"/>
    <property type="project" value="UniProtKB-ARBA"/>
</dbReference>
<proteinExistence type="inferred from homology"/>
<dbReference type="EC" id="2.7.7.19" evidence="2"/>
<evidence type="ECO:0000256" key="4">
    <source>
        <dbReference type="ARBA" id="ARBA00022842"/>
    </source>
</evidence>
<feature type="region of interest" description="Disordered" evidence="5">
    <location>
        <begin position="1"/>
        <end position="154"/>
    </location>
</feature>
<dbReference type="Gene3D" id="1.10.1410.10">
    <property type="match status" value="1"/>
</dbReference>
<reference evidence="8" key="1">
    <citation type="submission" date="2020-01" db="EMBL/GenBank/DDBJ databases">
        <authorList>
            <consortium name="DOE Joint Genome Institute"/>
            <person name="Haridas S."/>
            <person name="Albert R."/>
            <person name="Binder M."/>
            <person name="Bloem J."/>
            <person name="Labutti K."/>
            <person name="Salamov A."/>
            <person name="Andreopoulos B."/>
            <person name="Baker S.E."/>
            <person name="Barry K."/>
            <person name="Bills G."/>
            <person name="Bluhm B.H."/>
            <person name="Cannon C."/>
            <person name="Castanera R."/>
            <person name="Culley D.E."/>
            <person name="Daum C."/>
            <person name="Ezra D."/>
            <person name="Gonzalez J.B."/>
            <person name="Henrissat B."/>
            <person name="Kuo A."/>
            <person name="Liang C."/>
            <person name="Lipzen A."/>
            <person name="Lutzoni F."/>
            <person name="Magnuson J."/>
            <person name="Mondo S."/>
            <person name="Nolan M."/>
            <person name="Ohm R."/>
            <person name="Pangilinan J."/>
            <person name="Park H.-J."/>
            <person name="Ramirez L."/>
            <person name="Alfaro M."/>
            <person name="Sun H."/>
            <person name="Tritt A."/>
            <person name="Yoshinaga Y."/>
            <person name="Zwiers L.-H."/>
            <person name="Turgeon B.G."/>
            <person name="Goodwin S.B."/>
            <person name="Spatafora J.W."/>
            <person name="Crous P.W."/>
            <person name="Grigoriev I.V."/>
        </authorList>
    </citation>
    <scope>NUCLEOTIDE SEQUENCE</scope>
    <source>
        <strain evidence="8">P77</strain>
    </source>
</reference>
<dbReference type="Pfam" id="PF03828">
    <property type="entry name" value="PAP_assoc"/>
    <property type="match status" value="1"/>
</dbReference>
<comment type="similarity">
    <text evidence="1">Belongs to the DNA polymerase type-B-like family.</text>
</comment>
<name>A0A6A5KIR9_9PLEO</name>
<dbReference type="GO" id="GO:0031123">
    <property type="term" value="P:RNA 3'-end processing"/>
    <property type="evidence" value="ECO:0007669"/>
    <property type="project" value="TreeGrafter"/>
</dbReference>
<dbReference type="GO" id="GO:0043634">
    <property type="term" value="P:polyadenylation-dependent ncRNA catabolic process"/>
    <property type="evidence" value="ECO:0007669"/>
    <property type="project" value="TreeGrafter"/>
</dbReference>
<feature type="domain" description="PAP-associated" evidence="6">
    <location>
        <begin position="514"/>
        <end position="571"/>
    </location>
</feature>
<evidence type="ECO:0000256" key="2">
    <source>
        <dbReference type="ARBA" id="ARBA00012388"/>
    </source>
</evidence>
<dbReference type="GO" id="GO:0005730">
    <property type="term" value="C:nucleolus"/>
    <property type="evidence" value="ECO:0007669"/>
    <property type="project" value="TreeGrafter"/>
</dbReference>
<gene>
    <name evidence="8" type="ORF">BDW02DRAFT_188130</name>
</gene>
<feature type="compositionally biased region" description="Low complexity" evidence="5">
    <location>
        <begin position="70"/>
        <end position="82"/>
    </location>
</feature>
<protein>
    <recommendedName>
        <fullName evidence="2">polynucleotide adenylyltransferase</fullName>
        <ecNumber evidence="2">2.7.7.19</ecNumber>
    </recommendedName>
</protein>
<dbReference type="GO" id="GO:0003729">
    <property type="term" value="F:mRNA binding"/>
    <property type="evidence" value="ECO:0007669"/>
    <property type="project" value="TreeGrafter"/>
</dbReference>
<evidence type="ECO:0000256" key="3">
    <source>
        <dbReference type="ARBA" id="ARBA00022723"/>
    </source>
</evidence>
<feature type="region of interest" description="Disordered" evidence="5">
    <location>
        <begin position="555"/>
        <end position="575"/>
    </location>
</feature>
<dbReference type="Gene3D" id="3.30.460.10">
    <property type="entry name" value="Beta Polymerase, domain 2"/>
    <property type="match status" value="1"/>
</dbReference>
<feature type="domain" description="Poly(A) RNA polymerase mitochondrial-like central palm" evidence="7">
    <location>
        <begin position="315"/>
        <end position="455"/>
    </location>
</feature>
<dbReference type="SUPFAM" id="SSF81631">
    <property type="entry name" value="PAP/OAS1 substrate-binding domain"/>
    <property type="match status" value="1"/>
</dbReference>
<dbReference type="PANTHER" id="PTHR23092">
    <property type="entry name" value="POLY(A) RNA POLYMERASE"/>
    <property type="match status" value="1"/>
</dbReference>
<feature type="compositionally biased region" description="Acidic residues" evidence="5">
    <location>
        <begin position="124"/>
        <end position="137"/>
    </location>
</feature>
<evidence type="ECO:0000313" key="8">
    <source>
        <dbReference type="EMBL" id="KAF1837038.1"/>
    </source>
</evidence>
<evidence type="ECO:0000259" key="6">
    <source>
        <dbReference type="Pfam" id="PF03828"/>
    </source>
</evidence>
<sequence length="634" mass="70136">MADSYRPGRGRPPMTFTAGRDGDSYRPGGVQTAVKQEFTYESNHPAPRFPPARPSNPRAPAGPRRGRGGPSRPNGRNNANGYRRGGFKKAAPHERALLQHRDNGSPEHTMGVADGSNRFQNPDDMSDDDETDMEVESESSGHGSDDSDILEGEGKSKVVRTMHIKRADGDSVPRWSNPETYTALPPPEETTGKKIDFVKLIRKAKNREAEKTAGHNSVAANDDFISFGDHDGAEEAVQGSMNELAHIDSIVNKQQAAVADHRAPRPAKINNKRKATVGGVVQDWLPLPNSNPTPWIPESSTRPYAHLAREPEKWLHNEILDFYDYVAPKPTEHELRNELVKRVNSALGRRRLPQDNGRILCFGSFPAGLYLPTADMDLVYVSDGHYAGGLPIVEPSQRGSFKSLLYKTARKLEDTRIAKGRAQVIPAKVPIIKFTDSLTELQVDISFENLSGVQAQGTFANWKREYPDMIYMVALLKQFLAMHGLNEVHTGGIGGYSIICLIVSYIQNTKNSENLGECFLGFLKYYGDFDLSSNRIQMNPPAIVKKTGRGIDGRPEKYDGLSIQDPNRPDNNISGGSHKAQIAFNAFKDAYRTLEDRMTASSAGQDIGPSMLECVLGGNYQTYMAQRELMRTLK</sequence>
<dbReference type="Pfam" id="PF22600">
    <property type="entry name" value="MTPAP-like_central"/>
    <property type="match status" value="1"/>
</dbReference>
<organism evidence="8 9">
    <name type="scientific">Decorospora gaudefroyi</name>
    <dbReference type="NCBI Taxonomy" id="184978"/>
    <lineage>
        <taxon>Eukaryota</taxon>
        <taxon>Fungi</taxon>
        <taxon>Dikarya</taxon>
        <taxon>Ascomycota</taxon>
        <taxon>Pezizomycotina</taxon>
        <taxon>Dothideomycetes</taxon>
        <taxon>Pleosporomycetidae</taxon>
        <taxon>Pleosporales</taxon>
        <taxon>Pleosporineae</taxon>
        <taxon>Pleosporaceae</taxon>
        <taxon>Decorospora</taxon>
    </lineage>
</organism>
<dbReference type="InterPro" id="IPR043519">
    <property type="entry name" value="NT_sf"/>
</dbReference>